<comment type="caution">
    <text evidence="6">The sequence shown here is derived from an EMBL/GenBank/DDBJ whole genome shotgun (WGS) entry which is preliminary data.</text>
</comment>
<dbReference type="GO" id="GO:0046854">
    <property type="term" value="P:phosphatidylinositol phosphate biosynthetic process"/>
    <property type="evidence" value="ECO:0007669"/>
    <property type="project" value="TreeGrafter"/>
</dbReference>
<dbReference type="PANTHER" id="PTHR12400">
    <property type="entry name" value="INOSITOL POLYPHOSPHATE KINASE"/>
    <property type="match status" value="1"/>
</dbReference>
<evidence type="ECO:0000256" key="1">
    <source>
        <dbReference type="ARBA" id="ARBA00007374"/>
    </source>
</evidence>
<evidence type="ECO:0000256" key="4">
    <source>
        <dbReference type="RuleBase" id="RU363090"/>
    </source>
</evidence>
<sequence>MKQSSSSLSSFKASEHQAAGHYGCMTSDSLFIKPATRQELDFYTETLRRDATKEGILSEEDSEGIALGSLISHWMSTFLGSLQEGELSNKPISEQDSLTSTSTSKTGTQTQHDKEYIVLQNLYHGFKSPSILDIKLGSKLTDDSVTSVEKIKRLQNVSETTTSGTHSFRICGMKVYNGNSDNKPNELFPGMDETITTVDAGTNDDSSSQGHYLVYDKIFGRSLNSTTIQRGLELYFHSIASNNKQQFLCLVSNFIHRLQLLYNCLLDYETRSYSASLLFIYESDPQAWENVSVDNYDLRDPLIKEFEVSDNDDEEEEEEEEDDDDDDDNKDGWTSNDSVAIEKQALHNVATAYNIVKQSQSNDVEKDPRSVPRSVPLSSLHLIDFAHSKYVDGEGYDENVIEGVENLIKLFEDIKSSYT</sequence>
<dbReference type="AlphaFoldDB" id="A0AAD5B920"/>
<reference evidence="6 7" key="1">
    <citation type="journal article" date="2022" name="DNA Res.">
        <title>Genome analysis of five recently described species of the CUG-Ser clade uncovers Candida theae as a new hybrid lineage with pathogenic potential in the Candida parapsilosis species complex.</title>
        <authorList>
            <person name="Mixao V."/>
            <person name="Del Olmo V."/>
            <person name="Hegedusova E."/>
            <person name="Saus E."/>
            <person name="Pryszcz L."/>
            <person name="Cillingova A."/>
            <person name="Nosek J."/>
            <person name="Gabaldon T."/>
        </authorList>
    </citation>
    <scope>NUCLEOTIDE SEQUENCE [LARGE SCALE GENOMIC DNA]</scope>
    <source>
        <strain evidence="6 7">CBS 12239</strain>
    </source>
</reference>
<dbReference type="GO" id="GO:0005737">
    <property type="term" value="C:cytoplasm"/>
    <property type="evidence" value="ECO:0007669"/>
    <property type="project" value="TreeGrafter"/>
</dbReference>
<dbReference type="InterPro" id="IPR038286">
    <property type="entry name" value="IPK_sf"/>
</dbReference>
<dbReference type="GeneID" id="76153378"/>
<dbReference type="GO" id="GO:0032958">
    <property type="term" value="P:inositol phosphate biosynthetic process"/>
    <property type="evidence" value="ECO:0007669"/>
    <property type="project" value="InterPro"/>
</dbReference>
<evidence type="ECO:0000313" key="7">
    <source>
        <dbReference type="Proteomes" id="UP001204833"/>
    </source>
</evidence>
<dbReference type="InterPro" id="IPR005522">
    <property type="entry name" value="IPK"/>
</dbReference>
<dbReference type="Proteomes" id="UP001204833">
    <property type="component" value="Unassembled WGS sequence"/>
</dbReference>
<dbReference type="GO" id="GO:0005634">
    <property type="term" value="C:nucleus"/>
    <property type="evidence" value="ECO:0007669"/>
    <property type="project" value="TreeGrafter"/>
</dbReference>
<dbReference type="EC" id="2.7.-.-" evidence="4"/>
<name>A0AAD5B920_9ASCO</name>
<keyword evidence="2 4" id="KW-0808">Transferase</keyword>
<dbReference type="RefSeq" id="XP_051606233.1">
    <property type="nucleotide sequence ID" value="XM_051754940.1"/>
</dbReference>
<keyword evidence="7" id="KW-1185">Reference proteome</keyword>
<evidence type="ECO:0000256" key="2">
    <source>
        <dbReference type="ARBA" id="ARBA00022679"/>
    </source>
</evidence>
<evidence type="ECO:0000256" key="5">
    <source>
        <dbReference type="SAM" id="MobiDB-lite"/>
    </source>
</evidence>
<evidence type="ECO:0000313" key="6">
    <source>
        <dbReference type="EMBL" id="KAI5948723.1"/>
    </source>
</evidence>
<feature type="region of interest" description="Disordered" evidence="5">
    <location>
        <begin position="305"/>
        <end position="335"/>
    </location>
</feature>
<organism evidence="6 7">
    <name type="scientific">Candida theae</name>
    <dbReference type="NCBI Taxonomy" id="1198502"/>
    <lineage>
        <taxon>Eukaryota</taxon>
        <taxon>Fungi</taxon>
        <taxon>Dikarya</taxon>
        <taxon>Ascomycota</taxon>
        <taxon>Saccharomycotina</taxon>
        <taxon>Pichiomycetes</taxon>
        <taxon>Debaryomycetaceae</taxon>
        <taxon>Candida/Lodderomyces clade</taxon>
        <taxon>Candida</taxon>
    </lineage>
</organism>
<dbReference type="SUPFAM" id="SSF56104">
    <property type="entry name" value="SAICAR synthase-like"/>
    <property type="match status" value="1"/>
</dbReference>
<protein>
    <recommendedName>
        <fullName evidence="4">Kinase</fullName>
        <ecNumber evidence="4">2.7.-.-</ecNumber>
    </recommendedName>
</protein>
<dbReference type="Pfam" id="PF03770">
    <property type="entry name" value="IPK"/>
    <property type="match status" value="1"/>
</dbReference>
<gene>
    <name evidence="6" type="ORF">KGF57_005334</name>
</gene>
<comment type="similarity">
    <text evidence="1 4">Belongs to the inositol phosphokinase (IPK) family.</text>
</comment>
<evidence type="ECO:0000256" key="3">
    <source>
        <dbReference type="ARBA" id="ARBA00022777"/>
    </source>
</evidence>
<dbReference type="GO" id="GO:0000824">
    <property type="term" value="F:inositol-1,4,5,6-tetrakisphosphate 3-kinase activity"/>
    <property type="evidence" value="ECO:0007669"/>
    <property type="project" value="TreeGrafter"/>
</dbReference>
<dbReference type="GO" id="GO:0008440">
    <property type="term" value="F:inositol-1,4,5-trisphosphate 3-kinase activity"/>
    <property type="evidence" value="ECO:0007669"/>
    <property type="project" value="TreeGrafter"/>
</dbReference>
<proteinExistence type="inferred from homology"/>
<dbReference type="PANTHER" id="PTHR12400:SF103">
    <property type="entry name" value="INOSITOL POLYPHOSPHATE MULTIKINASE"/>
    <property type="match status" value="1"/>
</dbReference>
<accession>A0AAD5B920</accession>
<dbReference type="EMBL" id="JAIHNG010000178">
    <property type="protein sequence ID" value="KAI5948723.1"/>
    <property type="molecule type" value="Genomic_DNA"/>
</dbReference>
<keyword evidence="3 4" id="KW-0418">Kinase</keyword>
<feature type="compositionally biased region" description="Acidic residues" evidence="5">
    <location>
        <begin position="308"/>
        <end position="329"/>
    </location>
</feature>
<dbReference type="Gene3D" id="3.30.470.160">
    <property type="entry name" value="Inositol polyphosphate kinase"/>
    <property type="match status" value="1"/>
</dbReference>